<accession>A0A9P5YTD8</accession>
<evidence type="ECO:0000313" key="3">
    <source>
        <dbReference type="Proteomes" id="UP000807469"/>
    </source>
</evidence>
<dbReference type="Proteomes" id="UP000807469">
    <property type="component" value="Unassembled WGS sequence"/>
</dbReference>
<organism evidence="2 3">
    <name type="scientific">Pholiota conissans</name>
    <dbReference type="NCBI Taxonomy" id="109636"/>
    <lineage>
        <taxon>Eukaryota</taxon>
        <taxon>Fungi</taxon>
        <taxon>Dikarya</taxon>
        <taxon>Basidiomycota</taxon>
        <taxon>Agaricomycotina</taxon>
        <taxon>Agaricomycetes</taxon>
        <taxon>Agaricomycetidae</taxon>
        <taxon>Agaricales</taxon>
        <taxon>Agaricineae</taxon>
        <taxon>Strophariaceae</taxon>
        <taxon>Pholiota</taxon>
    </lineage>
</organism>
<keyword evidence="3" id="KW-1185">Reference proteome</keyword>
<comment type="caution">
    <text evidence="2">The sequence shown here is derived from an EMBL/GenBank/DDBJ whole genome shotgun (WGS) entry which is preliminary data.</text>
</comment>
<proteinExistence type="predicted"/>
<evidence type="ECO:0000313" key="2">
    <source>
        <dbReference type="EMBL" id="KAF9474254.1"/>
    </source>
</evidence>
<name>A0A9P5YTD8_9AGAR</name>
<dbReference type="AlphaFoldDB" id="A0A9P5YTD8"/>
<gene>
    <name evidence="2" type="ORF">BDN70DRAFT_908580</name>
</gene>
<dbReference type="EMBL" id="MU155388">
    <property type="protein sequence ID" value="KAF9474254.1"/>
    <property type="molecule type" value="Genomic_DNA"/>
</dbReference>
<feature type="coiled-coil region" evidence="1">
    <location>
        <begin position="41"/>
        <end position="89"/>
    </location>
</feature>
<keyword evidence="1" id="KW-0175">Coiled coil</keyword>
<reference evidence="2" key="1">
    <citation type="submission" date="2020-11" db="EMBL/GenBank/DDBJ databases">
        <authorList>
            <consortium name="DOE Joint Genome Institute"/>
            <person name="Ahrendt S."/>
            <person name="Riley R."/>
            <person name="Andreopoulos W."/>
            <person name="Labutti K."/>
            <person name="Pangilinan J."/>
            <person name="Ruiz-Duenas F.J."/>
            <person name="Barrasa J.M."/>
            <person name="Sanchez-Garcia M."/>
            <person name="Camarero S."/>
            <person name="Miyauchi S."/>
            <person name="Serrano A."/>
            <person name="Linde D."/>
            <person name="Babiker R."/>
            <person name="Drula E."/>
            <person name="Ayuso-Fernandez I."/>
            <person name="Pacheco R."/>
            <person name="Padilla G."/>
            <person name="Ferreira P."/>
            <person name="Barriuso J."/>
            <person name="Kellner H."/>
            <person name="Castanera R."/>
            <person name="Alfaro M."/>
            <person name="Ramirez L."/>
            <person name="Pisabarro A.G."/>
            <person name="Kuo A."/>
            <person name="Tritt A."/>
            <person name="Lipzen A."/>
            <person name="He G."/>
            <person name="Yan M."/>
            <person name="Ng V."/>
            <person name="Cullen D."/>
            <person name="Martin F."/>
            <person name="Rosso M.-N."/>
            <person name="Henrissat B."/>
            <person name="Hibbett D."/>
            <person name="Martinez A.T."/>
            <person name="Grigoriev I.V."/>
        </authorList>
    </citation>
    <scope>NUCLEOTIDE SEQUENCE</scope>
    <source>
        <strain evidence="2">CIRM-BRFM 674</strain>
    </source>
</reference>
<dbReference type="OrthoDB" id="3052721at2759"/>
<sequence>MPPSKRKLAQIAAMEKARDVLSSQQAVLASDTAKEDLWKDLQTANLHIQDLKSELAQKDIEIKKISTKFEKATEKLNEYEALISLWKTKHADTYHELHMQRQTTKRAQAKHVRLEKQLCILQEANTSASSQEVHALRKSVGHSKQVKERAIEAVQAKILQKKSVHHLVQKGVFTEETRNIVRLLVKVGCSRNYVNEVISAILKSAGITIVGSIGRTSIARILREGYYAGQIQLGYEMQHTEGMTFSADGTSHRSINYNSRHVRLLAEDYTTPGNAAKQRVTRTFGIQSSRDGSSEEALADWENSPLGKHSGGIISFVNLLIKLMGMNTDHCSKEKKDAQMFEELKAWAVDQHLGEERILDMSLEEVTEYFKNAEDKMIKKAGGLRKWSTLPDFKKAERKAIMVEEAVAELGKDAFEDLSDEEKWIFRLFIWAGCGAHKDLNTVRGGYLAMLEWWDKNESETVVRPVLLANRDNDPVVQEHKTTLEQGDTPTLAQEHAFHKSTCGAIKTADIAGAIFNHKDDKKGHHDIFRYWWWEHVGIPFTFPDTSNNRFQCYCDAAAALILYKDEFLEFLETLQINKQNSALNHMETNLRNALNCTSTTTELAVLAIYAEAIYYPYMKSVRDSSAGAQNMLDLAPLHAHVYDHIQKIIENPDILIGDDASYLTASLHGEEWQDPAVVQKILKLIPTLPHFRELFIAFFTGAAETWMRFTSEFAPGGLIDEATVEEKELAWMPTTNDENEGALGSFWQLMQHQPQLTLLSHNALALFFRNGTQAFMAAKFTKEEDYQFLHMLGRGPVEEGMRCRDIVEFWDKRRAEKTVRKSLFSTATFATLLNKSGPGSL</sequence>
<protein>
    <submittedName>
        <fullName evidence="2">Uncharacterized protein</fullName>
    </submittedName>
</protein>
<evidence type="ECO:0000256" key="1">
    <source>
        <dbReference type="SAM" id="Coils"/>
    </source>
</evidence>